<dbReference type="CDD" id="cd03188">
    <property type="entry name" value="GST_C_Beta"/>
    <property type="match status" value="1"/>
</dbReference>
<dbReference type="InterPro" id="IPR004045">
    <property type="entry name" value="Glutathione_S-Trfase_N"/>
</dbReference>
<dbReference type="SFLD" id="SFLDG01150">
    <property type="entry name" value="Main.1:_Beta-like"/>
    <property type="match status" value="1"/>
</dbReference>
<dbReference type="RefSeq" id="WP_175025334.1">
    <property type="nucleotide sequence ID" value="NZ_CABVQC010000057.1"/>
</dbReference>
<dbReference type="SFLD" id="SFLDS00019">
    <property type="entry name" value="Glutathione_Transferase_(cytos"/>
    <property type="match status" value="1"/>
</dbReference>
<dbReference type="InterPro" id="IPR040079">
    <property type="entry name" value="Glutathione_S-Trfase"/>
</dbReference>
<sequence length="215" mass="24231">MSYILYYTPGAASMAVHWMLLELGVPFETRLVDIDTGAQRNPEYLRLNSSGRVPTLVIDGIPRGESTALLMLLAERHPSSGFAPQPNSPERSEWFETMIYLANTLLPAMRSWFYAEVDGKPQNAAAVKEFACGQIEGAMEHLNSLLGDGRQFLINNRLSTADFLALMLMRWTRNMPRPATSWPNLAGYIQRLRGRQTFLDLNAREGLTEWLNPTP</sequence>
<dbReference type="EMBL" id="CABVQC010000057">
    <property type="protein sequence ID" value="VWC30454.1"/>
    <property type="molecule type" value="Genomic_DNA"/>
</dbReference>
<evidence type="ECO:0000259" key="1">
    <source>
        <dbReference type="PROSITE" id="PS50404"/>
    </source>
</evidence>
<dbReference type="SUPFAM" id="SSF52833">
    <property type="entry name" value="Thioredoxin-like"/>
    <property type="match status" value="1"/>
</dbReference>
<reference evidence="3 4" key="1">
    <citation type="submission" date="2019-09" db="EMBL/GenBank/DDBJ databases">
        <authorList>
            <person name="Depoorter E."/>
        </authorList>
    </citation>
    <scope>NUCLEOTIDE SEQUENCE [LARGE SCALE GENOMIC DNA]</scope>
    <source>
        <strain evidence="3">LMG 13014</strain>
    </source>
</reference>
<dbReference type="Gene3D" id="3.40.30.10">
    <property type="entry name" value="Glutaredoxin"/>
    <property type="match status" value="1"/>
</dbReference>
<feature type="domain" description="GST C-terminal" evidence="2">
    <location>
        <begin position="87"/>
        <end position="215"/>
    </location>
</feature>
<evidence type="ECO:0000313" key="4">
    <source>
        <dbReference type="Proteomes" id="UP000494261"/>
    </source>
</evidence>
<dbReference type="Proteomes" id="UP000494261">
    <property type="component" value="Unassembled WGS sequence"/>
</dbReference>
<dbReference type="PROSITE" id="PS50405">
    <property type="entry name" value="GST_CTER"/>
    <property type="match status" value="1"/>
</dbReference>
<name>A0A6P2R6S8_9BURK</name>
<gene>
    <name evidence="3" type="ORF">BLA13014_06231</name>
</gene>
<dbReference type="PANTHER" id="PTHR44051">
    <property type="entry name" value="GLUTATHIONE S-TRANSFERASE-RELATED"/>
    <property type="match status" value="1"/>
</dbReference>
<dbReference type="Gene3D" id="1.20.1050.10">
    <property type="match status" value="1"/>
</dbReference>
<evidence type="ECO:0000259" key="2">
    <source>
        <dbReference type="PROSITE" id="PS50405"/>
    </source>
</evidence>
<dbReference type="CDD" id="cd03057">
    <property type="entry name" value="GST_N_Beta"/>
    <property type="match status" value="1"/>
</dbReference>
<dbReference type="SUPFAM" id="SSF47616">
    <property type="entry name" value="GST C-terminal domain-like"/>
    <property type="match status" value="1"/>
</dbReference>
<dbReference type="Pfam" id="PF13409">
    <property type="entry name" value="GST_N_2"/>
    <property type="match status" value="1"/>
</dbReference>
<dbReference type="InterPro" id="IPR010987">
    <property type="entry name" value="Glutathione-S-Trfase_C-like"/>
</dbReference>
<organism evidence="3 4">
    <name type="scientific">Burkholderia aenigmatica</name>
    <dbReference type="NCBI Taxonomy" id="2015348"/>
    <lineage>
        <taxon>Bacteria</taxon>
        <taxon>Pseudomonadati</taxon>
        <taxon>Pseudomonadota</taxon>
        <taxon>Betaproteobacteria</taxon>
        <taxon>Burkholderiales</taxon>
        <taxon>Burkholderiaceae</taxon>
        <taxon>Burkholderia</taxon>
        <taxon>Burkholderia cepacia complex</taxon>
    </lineage>
</organism>
<dbReference type="PANTHER" id="PTHR44051:SF21">
    <property type="entry name" value="GLUTATHIONE S-TRANSFERASE FAMILY PROTEIN"/>
    <property type="match status" value="1"/>
</dbReference>
<dbReference type="SFLD" id="SFLDG00358">
    <property type="entry name" value="Main_(cytGST)"/>
    <property type="match status" value="1"/>
</dbReference>
<dbReference type="InterPro" id="IPR036282">
    <property type="entry name" value="Glutathione-S-Trfase_C_sf"/>
</dbReference>
<dbReference type="PROSITE" id="PS50404">
    <property type="entry name" value="GST_NTER"/>
    <property type="match status" value="1"/>
</dbReference>
<proteinExistence type="predicted"/>
<feature type="domain" description="GST N-terminal" evidence="1">
    <location>
        <begin position="1"/>
        <end position="81"/>
    </location>
</feature>
<dbReference type="GO" id="GO:0016740">
    <property type="term" value="F:transferase activity"/>
    <property type="evidence" value="ECO:0007669"/>
    <property type="project" value="UniProtKB-KW"/>
</dbReference>
<accession>A0A6P2R6S8</accession>
<dbReference type="AlphaFoldDB" id="A0A6P2R6S8"/>
<evidence type="ECO:0000313" key="3">
    <source>
        <dbReference type="EMBL" id="VWC30454.1"/>
    </source>
</evidence>
<keyword evidence="3" id="KW-0808">Transferase</keyword>
<dbReference type="InterPro" id="IPR036249">
    <property type="entry name" value="Thioredoxin-like_sf"/>
</dbReference>
<protein>
    <submittedName>
        <fullName evidence="3">Glutathione S-transferase</fullName>
    </submittedName>
</protein>